<organism evidence="1">
    <name type="scientific">Anguilla anguilla</name>
    <name type="common">European freshwater eel</name>
    <name type="synonym">Muraena anguilla</name>
    <dbReference type="NCBI Taxonomy" id="7936"/>
    <lineage>
        <taxon>Eukaryota</taxon>
        <taxon>Metazoa</taxon>
        <taxon>Chordata</taxon>
        <taxon>Craniata</taxon>
        <taxon>Vertebrata</taxon>
        <taxon>Euteleostomi</taxon>
        <taxon>Actinopterygii</taxon>
        <taxon>Neopterygii</taxon>
        <taxon>Teleostei</taxon>
        <taxon>Anguilliformes</taxon>
        <taxon>Anguillidae</taxon>
        <taxon>Anguilla</taxon>
    </lineage>
</organism>
<proteinExistence type="predicted"/>
<dbReference type="AlphaFoldDB" id="A0A0E9Q3W7"/>
<reference evidence="1" key="1">
    <citation type="submission" date="2014-11" db="EMBL/GenBank/DDBJ databases">
        <authorList>
            <person name="Amaro Gonzalez C."/>
        </authorList>
    </citation>
    <scope>NUCLEOTIDE SEQUENCE</scope>
</reference>
<dbReference type="EMBL" id="GBXM01097542">
    <property type="protein sequence ID" value="JAH11035.1"/>
    <property type="molecule type" value="Transcribed_RNA"/>
</dbReference>
<reference evidence="1" key="2">
    <citation type="journal article" date="2015" name="Fish Shellfish Immunol.">
        <title>Early steps in the European eel (Anguilla anguilla)-Vibrio vulnificus interaction in the gills: Role of the RtxA13 toxin.</title>
        <authorList>
            <person name="Callol A."/>
            <person name="Pajuelo D."/>
            <person name="Ebbesson L."/>
            <person name="Teles M."/>
            <person name="MacKenzie S."/>
            <person name="Amaro C."/>
        </authorList>
    </citation>
    <scope>NUCLEOTIDE SEQUENCE</scope>
</reference>
<dbReference type="EMBL" id="GBXM01106952">
    <property type="protein sequence ID" value="JAH01625.1"/>
    <property type="molecule type" value="Transcribed_RNA"/>
</dbReference>
<evidence type="ECO:0000313" key="1">
    <source>
        <dbReference type="EMBL" id="JAH11035.1"/>
    </source>
</evidence>
<name>A0A0E9Q3W7_ANGAN</name>
<accession>A0A0E9Q3W7</accession>
<protein>
    <submittedName>
        <fullName evidence="1">Uncharacterized protein</fullName>
    </submittedName>
</protein>
<sequence length="32" mass="3667">MTLCTLADPLLQTDRMQEDHRVCLFMVGTLKS</sequence>